<evidence type="ECO:0000313" key="2">
    <source>
        <dbReference type="EMBL" id="GMH63964.1"/>
    </source>
</evidence>
<reference evidence="3" key="1">
    <citation type="journal article" date="2023" name="Commun. Biol.">
        <title>Genome analysis of Parmales, the sister group of diatoms, reveals the evolutionary specialization of diatoms from phago-mixotrophs to photoautotrophs.</title>
        <authorList>
            <person name="Ban H."/>
            <person name="Sato S."/>
            <person name="Yoshikawa S."/>
            <person name="Yamada K."/>
            <person name="Nakamura Y."/>
            <person name="Ichinomiya M."/>
            <person name="Sato N."/>
            <person name="Blanc-Mathieu R."/>
            <person name="Endo H."/>
            <person name="Kuwata A."/>
            <person name="Ogata H."/>
        </authorList>
    </citation>
    <scope>NUCLEOTIDE SEQUENCE [LARGE SCALE GENOMIC DNA]</scope>
</reference>
<dbReference type="AlphaFoldDB" id="A0A9W7E0Y3"/>
<comment type="caution">
    <text evidence="2">The sequence shown here is derived from an EMBL/GenBank/DDBJ whole genome shotgun (WGS) entry which is preliminary data.</text>
</comment>
<accession>A0A9W7E0Y3</accession>
<evidence type="ECO:0000256" key="1">
    <source>
        <dbReference type="SAM" id="Phobius"/>
    </source>
</evidence>
<keyword evidence="1" id="KW-1133">Transmembrane helix</keyword>
<protein>
    <submittedName>
        <fullName evidence="2">Uncharacterized protein</fullName>
    </submittedName>
</protein>
<dbReference type="EMBL" id="BLQM01000103">
    <property type="protein sequence ID" value="GMH63964.1"/>
    <property type="molecule type" value="Genomic_DNA"/>
</dbReference>
<keyword evidence="1" id="KW-0472">Membrane</keyword>
<dbReference type="Proteomes" id="UP001162640">
    <property type="component" value="Unassembled WGS sequence"/>
</dbReference>
<feature type="transmembrane region" description="Helical" evidence="1">
    <location>
        <begin position="68"/>
        <end position="86"/>
    </location>
</feature>
<gene>
    <name evidence="2" type="ORF">TL16_g03853</name>
</gene>
<evidence type="ECO:0000313" key="3">
    <source>
        <dbReference type="Proteomes" id="UP001162640"/>
    </source>
</evidence>
<keyword evidence="1" id="KW-0812">Transmembrane</keyword>
<feature type="transmembrane region" description="Helical" evidence="1">
    <location>
        <begin position="152"/>
        <end position="169"/>
    </location>
</feature>
<name>A0A9W7E0Y3_9STRA</name>
<feature type="transmembrane region" description="Helical" evidence="1">
    <location>
        <begin position="28"/>
        <end position="48"/>
    </location>
</feature>
<organism evidence="2 3">
    <name type="scientific">Triparma laevis f. inornata</name>
    <dbReference type="NCBI Taxonomy" id="1714386"/>
    <lineage>
        <taxon>Eukaryota</taxon>
        <taxon>Sar</taxon>
        <taxon>Stramenopiles</taxon>
        <taxon>Ochrophyta</taxon>
        <taxon>Bolidophyceae</taxon>
        <taxon>Parmales</taxon>
        <taxon>Triparmaceae</taxon>
        <taxon>Triparma</taxon>
    </lineage>
</organism>
<feature type="transmembrane region" description="Helical" evidence="1">
    <location>
        <begin position="196"/>
        <end position="215"/>
    </location>
</feature>
<proteinExistence type="predicted"/>
<feature type="transmembrane region" description="Helical" evidence="1">
    <location>
        <begin position="98"/>
        <end position="131"/>
    </location>
</feature>
<sequence length="271" mass="30281">MTTVTQLFVDPTMMNTEMSILPSLPLQYVQGSCFGGIAVAALALLLSFKENEGIWKQGSREGFSKRDIQMLDPLSLLFYVLVTTLLPTNIPNGGMLKLSMIATIILTSNIITTNKIITELSITLTLYSIFISQRSILTNNFRVEKSIDGGKRFFYLGVVAAYWVCYVLTRNHDLIKGLYTFQFRFTTIDYLTCANAKSFCTFLSLVALFICRLVLKELEEQNIAVEEGRVEGEGGGEWVGTGFRVLLSTGALYWVKGLEVEWLSREAEGAK</sequence>